<dbReference type="PANTHER" id="PTHR15592">
    <property type="entry name" value="MATRIN 3/NUCLEAR PROTEIN 220-RELATED"/>
    <property type="match status" value="1"/>
</dbReference>
<evidence type="ECO:0000313" key="2">
    <source>
        <dbReference type="EMBL" id="POI21982.1"/>
    </source>
</evidence>
<keyword evidence="3" id="KW-1185">Reference proteome</keyword>
<dbReference type="AlphaFoldDB" id="A0A2P4SCZ0"/>
<dbReference type="InterPro" id="IPR012677">
    <property type="entry name" value="Nucleotide-bd_a/b_plait_sf"/>
</dbReference>
<feature type="non-terminal residue" evidence="2">
    <location>
        <position position="1"/>
    </location>
</feature>
<dbReference type="OrthoDB" id="296632at2759"/>
<reference evidence="2 3" key="1">
    <citation type="submission" date="2018-01" db="EMBL/GenBank/DDBJ databases">
        <title>Comparison of the Chinese Bamboo Partridge and Red Junglefowl genome sequences highlights the importance of demography in genome evolution.</title>
        <authorList>
            <person name="Tiley G.P."/>
            <person name="Kimball R.T."/>
            <person name="Braun E.L."/>
            <person name="Burleigh J.G."/>
        </authorList>
    </citation>
    <scope>NUCLEOTIDE SEQUENCE [LARGE SCALE GENOMIC DNA]</scope>
    <source>
        <strain evidence="2">RTK389</strain>
        <tissue evidence="2">Blood</tissue>
    </source>
</reference>
<dbReference type="GO" id="GO:0003723">
    <property type="term" value="F:RNA binding"/>
    <property type="evidence" value="ECO:0007669"/>
    <property type="project" value="InterPro"/>
</dbReference>
<feature type="domain" description="RRM" evidence="1">
    <location>
        <begin position="1"/>
        <end position="48"/>
    </location>
</feature>
<dbReference type="Pfam" id="PF00076">
    <property type="entry name" value="RRM_1"/>
    <property type="match status" value="1"/>
</dbReference>
<dbReference type="SUPFAM" id="SSF54928">
    <property type="entry name" value="RNA-binding domain, RBD"/>
    <property type="match status" value="1"/>
</dbReference>
<protein>
    <recommendedName>
        <fullName evidence="1">RRM domain-containing protein</fullName>
    </recommendedName>
</protein>
<dbReference type="Proteomes" id="UP000237246">
    <property type="component" value="Unassembled WGS sequence"/>
</dbReference>
<evidence type="ECO:0000259" key="1">
    <source>
        <dbReference type="Pfam" id="PF00076"/>
    </source>
</evidence>
<dbReference type="InterPro" id="IPR000504">
    <property type="entry name" value="RRM_dom"/>
</dbReference>
<evidence type="ECO:0000313" key="3">
    <source>
        <dbReference type="Proteomes" id="UP000237246"/>
    </source>
</evidence>
<comment type="caution">
    <text evidence="2">The sequence shown here is derived from an EMBL/GenBank/DDBJ whole genome shotgun (WGS) entry which is preliminary data.</text>
</comment>
<accession>A0A2P4SCZ0</accession>
<dbReference type="Gene3D" id="3.30.70.330">
    <property type="match status" value="1"/>
</dbReference>
<name>A0A2P4SCZ0_BAMTH</name>
<dbReference type="EMBL" id="PPHD01062872">
    <property type="protein sequence ID" value="POI21982.1"/>
    <property type="molecule type" value="Genomic_DNA"/>
</dbReference>
<organism evidence="2 3">
    <name type="scientific">Bambusicola thoracicus</name>
    <name type="common">Chinese bamboo-partridge</name>
    <name type="synonym">Perdix thoracica</name>
    <dbReference type="NCBI Taxonomy" id="9083"/>
    <lineage>
        <taxon>Eukaryota</taxon>
        <taxon>Metazoa</taxon>
        <taxon>Chordata</taxon>
        <taxon>Craniata</taxon>
        <taxon>Vertebrata</taxon>
        <taxon>Euteleostomi</taxon>
        <taxon>Archelosauria</taxon>
        <taxon>Archosauria</taxon>
        <taxon>Dinosauria</taxon>
        <taxon>Saurischia</taxon>
        <taxon>Theropoda</taxon>
        <taxon>Coelurosauria</taxon>
        <taxon>Aves</taxon>
        <taxon>Neognathae</taxon>
        <taxon>Galloanserae</taxon>
        <taxon>Galliformes</taxon>
        <taxon>Phasianidae</taxon>
        <taxon>Perdicinae</taxon>
        <taxon>Bambusicola</taxon>
    </lineage>
</organism>
<proteinExistence type="predicted"/>
<sequence>IFSKFGFVLKIVTFTRNNQFQALIQYAEPVNAYYAKMALNGRNIYNACCTLHIDFSKLTSLKVKYNNEKSRDFTRFDLPAADGQLPLDPAIIAAFGKEPLFLVINMQCDHYAFYTAYS</sequence>
<gene>
    <name evidence="2" type="ORF">CIB84_014271</name>
</gene>
<dbReference type="InterPro" id="IPR035979">
    <property type="entry name" value="RBD_domain_sf"/>
</dbReference>